<keyword evidence="4" id="KW-0862">Zinc</keyword>
<feature type="compositionally biased region" description="Basic and acidic residues" evidence="5">
    <location>
        <begin position="445"/>
        <end position="463"/>
    </location>
</feature>
<feature type="compositionally biased region" description="Low complexity" evidence="5">
    <location>
        <begin position="174"/>
        <end position="183"/>
    </location>
</feature>
<dbReference type="InterPro" id="IPR013083">
    <property type="entry name" value="Znf_RING/FYVE/PHD"/>
</dbReference>
<dbReference type="EMBL" id="JAAWVO010019016">
    <property type="protein sequence ID" value="MBN3314956.1"/>
    <property type="molecule type" value="Genomic_DNA"/>
</dbReference>
<accession>A0A8J7NPQ0</accession>
<dbReference type="GO" id="GO:0005634">
    <property type="term" value="C:nucleus"/>
    <property type="evidence" value="ECO:0007669"/>
    <property type="project" value="TreeGrafter"/>
</dbReference>
<evidence type="ECO:0000256" key="3">
    <source>
        <dbReference type="ARBA" id="ARBA00022771"/>
    </source>
</evidence>
<keyword evidence="2" id="KW-0479">Metal-binding</keyword>
<evidence type="ECO:0000256" key="1">
    <source>
        <dbReference type="ARBA" id="ARBA00022553"/>
    </source>
</evidence>
<feature type="non-terminal residue" evidence="7">
    <location>
        <position position="1"/>
    </location>
</feature>
<evidence type="ECO:0000256" key="5">
    <source>
        <dbReference type="SAM" id="MobiDB-lite"/>
    </source>
</evidence>
<dbReference type="InterPro" id="IPR052440">
    <property type="entry name" value="Trans_Reg/Chrom_Remod"/>
</dbReference>
<dbReference type="InterPro" id="IPR034732">
    <property type="entry name" value="EPHD"/>
</dbReference>
<feature type="compositionally biased region" description="Basic residues" evidence="5">
    <location>
        <begin position="491"/>
        <end position="508"/>
    </location>
</feature>
<dbReference type="PROSITE" id="PS51805">
    <property type="entry name" value="EPHD"/>
    <property type="match status" value="1"/>
</dbReference>
<evidence type="ECO:0000256" key="4">
    <source>
        <dbReference type="ARBA" id="ARBA00022833"/>
    </source>
</evidence>
<feature type="non-terminal residue" evidence="7">
    <location>
        <position position="767"/>
    </location>
</feature>
<feature type="region of interest" description="Disordered" evidence="5">
    <location>
        <begin position="281"/>
        <end position="309"/>
    </location>
</feature>
<keyword evidence="3" id="KW-0863">Zinc-finger</keyword>
<feature type="compositionally biased region" description="Polar residues" evidence="5">
    <location>
        <begin position="425"/>
        <end position="437"/>
    </location>
</feature>
<evidence type="ECO:0000313" key="7">
    <source>
        <dbReference type="EMBL" id="MBN3314956.1"/>
    </source>
</evidence>
<dbReference type="PANTHER" id="PTHR14955:SF8">
    <property type="entry name" value="SI:CH211-165G14.1-RELATED"/>
    <property type="match status" value="1"/>
</dbReference>
<evidence type="ECO:0000256" key="2">
    <source>
        <dbReference type="ARBA" id="ARBA00022723"/>
    </source>
</evidence>
<dbReference type="GO" id="GO:0006357">
    <property type="term" value="P:regulation of transcription by RNA polymerase II"/>
    <property type="evidence" value="ECO:0007669"/>
    <property type="project" value="TreeGrafter"/>
</dbReference>
<evidence type="ECO:0000259" key="6">
    <source>
        <dbReference type="PROSITE" id="PS51805"/>
    </source>
</evidence>
<dbReference type="PANTHER" id="PTHR14955">
    <property type="entry name" value="RETINOIC ACID INDUCED 1/TRANSCRIPTION FACTOR 20"/>
    <property type="match status" value="1"/>
</dbReference>
<dbReference type="Gene3D" id="3.30.40.10">
    <property type="entry name" value="Zinc/RING finger domain, C3HC4 (zinc finger)"/>
    <property type="match status" value="1"/>
</dbReference>
<keyword evidence="1" id="KW-0597">Phosphoprotein</keyword>
<feature type="region of interest" description="Disordered" evidence="5">
    <location>
        <begin position="641"/>
        <end position="687"/>
    </location>
</feature>
<dbReference type="Pfam" id="PF13771">
    <property type="entry name" value="zf-HC5HC2H"/>
    <property type="match status" value="1"/>
</dbReference>
<feature type="domain" description="PHD-type" evidence="6">
    <location>
        <begin position="670"/>
        <end position="767"/>
    </location>
</feature>
<protein>
    <submittedName>
        <fullName evidence="7">TCF20 factor</fullName>
    </submittedName>
</protein>
<sequence length="767" mass="83917">MDPPPSSQSDGLHPQQDLAPCSISTVYDLTMKHKDSLLKNSPMEALHVVSAPSWYSINSGSKGVFQENSSERAPHPNDQIQPDDAFSNTTVTLSYVSRSHVFTPRDSPSPLPQLRGPPVHQKLSCLSPKCEPGALVSQGEADSKEDWEADGRLCAAGDRQVLPNSARPAGGAQGEQTTGAATDTPAHECVKGAAPTELACGQNGRTDAGPWGVAELQPQLGDRYPEGGHMHNGTDSASPDVGICEEKVEEIQAGVHMKGEKNLCNSEVLVVISRTEEPVVSQDSPSCRNVLRSPANGEYHSPLEEDWSPATSQDKMEDITVFPQTLNSPSFENSSVDGAADTVEEKISSESEGRGCVNQQTSGEFLLNGNVLAEERLFARKKLPPRSQRGRRLEEIVQNITPSRHKASANFHSTKKNSDQKHRNVSISLRSGVNSRESPPHTPKAVRERRGQLDRTHSPEKQHLRALPKLKACQKNPPVLPKNSPGSKKTASARKTRVTKRKRKKRKVGQSSMFSPKEPEIKLKYVNYKEEKRDVKTDSFSPYIRLEFKEYAMCTVINYPEEEKVRLKKGKAQTGPAFMSGAVPTTSCLLLGRLNSDWKWRSHLVCCLCGKSANAMDLGDLHGPYYPEGFKPSPKPCAGLQSLKDDDLSDSDSSCSARGRKRSQAAEASTARLLRGAQSSKRRSPPVVPLDTREYWLHEDCGIWAAGVYLVKGKLYGLEEAAKLAQETVCSLCHRTGATLGCFFKGCPSKYHYTCAAQSGKCGGRER</sequence>
<comment type="caution">
    <text evidence="7">The sequence shown here is derived from an EMBL/GenBank/DDBJ whole genome shotgun (WGS) entry which is preliminary data.</text>
</comment>
<proteinExistence type="predicted"/>
<reference evidence="7" key="1">
    <citation type="journal article" date="2021" name="Cell">
        <title>Tracing the genetic footprints of vertebrate landing in non-teleost ray-finned fishes.</title>
        <authorList>
            <person name="Bi X."/>
            <person name="Wang K."/>
            <person name="Yang L."/>
            <person name="Pan H."/>
            <person name="Jiang H."/>
            <person name="Wei Q."/>
            <person name="Fang M."/>
            <person name="Yu H."/>
            <person name="Zhu C."/>
            <person name="Cai Y."/>
            <person name="He Y."/>
            <person name="Gan X."/>
            <person name="Zeng H."/>
            <person name="Yu D."/>
            <person name="Zhu Y."/>
            <person name="Jiang H."/>
            <person name="Qiu Q."/>
            <person name="Yang H."/>
            <person name="Zhang Y.E."/>
            <person name="Wang W."/>
            <person name="Zhu M."/>
            <person name="He S."/>
            <person name="Zhang G."/>
        </authorList>
    </citation>
    <scope>NUCLEOTIDE SEQUENCE</scope>
    <source>
        <strain evidence="7">Allg_001</strain>
    </source>
</reference>
<feature type="region of interest" description="Disordered" evidence="5">
    <location>
        <begin position="162"/>
        <end position="183"/>
    </location>
</feature>
<dbReference type="AlphaFoldDB" id="A0A8J7NPQ0"/>
<evidence type="ECO:0000313" key="8">
    <source>
        <dbReference type="Proteomes" id="UP000736164"/>
    </source>
</evidence>
<organism evidence="7 8">
    <name type="scientific">Atractosteus spatula</name>
    <name type="common">Alligator gar</name>
    <name type="synonym">Lepisosteus spatula</name>
    <dbReference type="NCBI Taxonomy" id="7917"/>
    <lineage>
        <taxon>Eukaryota</taxon>
        <taxon>Metazoa</taxon>
        <taxon>Chordata</taxon>
        <taxon>Craniata</taxon>
        <taxon>Vertebrata</taxon>
        <taxon>Euteleostomi</taxon>
        <taxon>Actinopterygii</taxon>
        <taxon>Neopterygii</taxon>
        <taxon>Holostei</taxon>
        <taxon>Semionotiformes</taxon>
        <taxon>Lepisosteidae</taxon>
        <taxon>Atractosteus</taxon>
    </lineage>
</organism>
<keyword evidence="8" id="KW-1185">Reference proteome</keyword>
<feature type="region of interest" description="Disordered" evidence="5">
    <location>
        <begin position="62"/>
        <end position="85"/>
    </location>
</feature>
<dbReference type="GO" id="GO:0008270">
    <property type="term" value="F:zinc ion binding"/>
    <property type="evidence" value="ECO:0007669"/>
    <property type="project" value="UniProtKB-KW"/>
</dbReference>
<name>A0A8J7NPQ0_ATRSP</name>
<gene>
    <name evidence="7" type="primary">Tcf20</name>
    <name evidence="7" type="ORF">GTO95_0005000</name>
</gene>
<feature type="region of interest" description="Disordered" evidence="5">
    <location>
        <begin position="397"/>
        <end position="516"/>
    </location>
</feature>
<dbReference type="Proteomes" id="UP000736164">
    <property type="component" value="Unassembled WGS sequence"/>
</dbReference>